<dbReference type="AlphaFoldDB" id="A0A2D2Q3K0"/>
<feature type="transmembrane region" description="Helical" evidence="2">
    <location>
        <begin position="136"/>
        <end position="159"/>
    </location>
</feature>
<feature type="transmembrane region" description="Helical" evidence="2">
    <location>
        <begin position="179"/>
        <end position="200"/>
    </location>
</feature>
<keyword evidence="2" id="KW-0812">Transmembrane</keyword>
<feature type="transmembrane region" description="Helical" evidence="2">
    <location>
        <begin position="48"/>
        <end position="66"/>
    </location>
</feature>
<dbReference type="KEGG" id="slw:BRW62_10405"/>
<gene>
    <name evidence="3" type="ORF">BRW62_10405</name>
</gene>
<sequence>MSPLDEFLWAVLGLLLTVAGTFMEAAIAIPNLLSDDGQLVLPSSWSAIPVYSLPVSYQVAAVLLVGCMGGRQAAALSQVAYLILGLSGFQVFSQGGGLDYWREPTFGYLLGFVPGAWVCGWLAFRSGAAARIEWLALSGLAGLAIIHSCGLLYLCALALVGQLSQPLVELIQQYSLWALPGQLVIVCLVALVARILRLVLLY</sequence>
<dbReference type="PANTHER" id="PTHR34295">
    <property type="entry name" value="BIOTIN TRANSPORTER BIOY"/>
    <property type="match status" value="1"/>
</dbReference>
<feature type="transmembrane region" description="Helical" evidence="2">
    <location>
        <begin position="105"/>
        <end position="124"/>
    </location>
</feature>
<keyword evidence="2" id="KW-1133">Transmembrane helix</keyword>
<keyword evidence="2" id="KW-0472">Membrane</keyword>
<dbReference type="EMBL" id="CP018092">
    <property type="protein sequence ID" value="ATS19082.1"/>
    <property type="molecule type" value="Genomic_DNA"/>
</dbReference>
<dbReference type="Gene3D" id="1.10.1760.20">
    <property type="match status" value="1"/>
</dbReference>
<reference evidence="3 4" key="1">
    <citation type="submission" date="2016-11" db="EMBL/GenBank/DDBJ databases">
        <title>Complete genome sequence of thermophilic cyanobacteria strain Synechococcus sp. PCC6715.</title>
        <authorList>
            <person name="Tang J."/>
            <person name="Daroch M."/>
            <person name="Liang Y."/>
            <person name="Jiang D."/>
            <person name="Shah M."/>
        </authorList>
    </citation>
    <scope>NUCLEOTIDE SEQUENCE [LARGE SCALE GENOMIC DNA]</scope>
    <source>
        <strain evidence="3 4">PCC 6715</strain>
    </source>
</reference>
<evidence type="ECO:0000256" key="2">
    <source>
        <dbReference type="SAM" id="Phobius"/>
    </source>
</evidence>
<feature type="transmembrane region" description="Helical" evidence="2">
    <location>
        <begin position="7"/>
        <end position="28"/>
    </location>
</feature>
<feature type="transmembrane region" description="Helical" evidence="2">
    <location>
        <begin position="73"/>
        <end position="93"/>
    </location>
</feature>
<proteinExistence type="inferred from homology"/>
<evidence type="ECO:0000256" key="1">
    <source>
        <dbReference type="ARBA" id="ARBA00010692"/>
    </source>
</evidence>
<dbReference type="Pfam" id="PF02632">
    <property type="entry name" value="BioY"/>
    <property type="match status" value="1"/>
</dbReference>
<organism evidence="3 4">
    <name type="scientific">Parathermosynechococcus lividus PCC 6715</name>
    <dbReference type="NCBI Taxonomy" id="1917166"/>
    <lineage>
        <taxon>Bacteria</taxon>
        <taxon>Bacillati</taxon>
        <taxon>Cyanobacteriota</taxon>
        <taxon>Cyanophyceae</taxon>
        <taxon>Acaryochloridales</taxon>
        <taxon>Thermosynechococcaceae</taxon>
        <taxon>Parathermosynechococcus</taxon>
    </lineage>
</organism>
<accession>A0A2D2Q3K0</accession>
<evidence type="ECO:0000313" key="3">
    <source>
        <dbReference type="EMBL" id="ATS19082.1"/>
    </source>
</evidence>
<evidence type="ECO:0000313" key="4">
    <source>
        <dbReference type="Proteomes" id="UP000231057"/>
    </source>
</evidence>
<comment type="similarity">
    <text evidence="1">Belongs to the BioY family.</text>
</comment>
<reference evidence="4" key="2">
    <citation type="journal article" date="2022" name="Front. Microbiol.">
        <title>Comparative Genomic Analysis Revealed Distinct Molecular Components and Organization of CO2-Concentrating Mechanism in Thermophilic Cyanobacteria.</title>
        <authorList>
            <person name="Tang J."/>
            <person name="Zhou H."/>
            <person name="Yao D."/>
            <person name="Riaz S."/>
            <person name="You D."/>
            <person name="Klepacz-Smolka A."/>
            <person name="Daroch M."/>
        </authorList>
    </citation>
    <scope>NUCLEOTIDE SEQUENCE [LARGE SCALE GENOMIC DNA]</scope>
    <source>
        <strain evidence="4">PCC 6715</strain>
    </source>
</reference>
<dbReference type="GO" id="GO:0015225">
    <property type="term" value="F:biotin transmembrane transporter activity"/>
    <property type="evidence" value="ECO:0007669"/>
    <property type="project" value="InterPro"/>
</dbReference>
<dbReference type="GO" id="GO:0005886">
    <property type="term" value="C:plasma membrane"/>
    <property type="evidence" value="ECO:0007669"/>
    <property type="project" value="InterPro"/>
</dbReference>
<protein>
    <submittedName>
        <fullName evidence="3">Biotin transporter BioY</fullName>
    </submittedName>
</protein>
<dbReference type="PANTHER" id="PTHR34295:SF1">
    <property type="entry name" value="BIOTIN TRANSPORTER BIOY"/>
    <property type="match status" value="1"/>
</dbReference>
<keyword evidence="4" id="KW-1185">Reference proteome</keyword>
<dbReference type="InterPro" id="IPR003784">
    <property type="entry name" value="BioY"/>
</dbReference>
<name>A0A2D2Q3K0_PARLV</name>
<dbReference type="Proteomes" id="UP000231057">
    <property type="component" value="Chromosome"/>
</dbReference>